<keyword evidence="7" id="KW-0067">ATP-binding</keyword>
<evidence type="ECO:0000256" key="6">
    <source>
        <dbReference type="ARBA" id="ARBA00022777"/>
    </source>
</evidence>
<proteinExistence type="inferred from homology"/>
<evidence type="ECO:0000256" key="2">
    <source>
        <dbReference type="ARBA" id="ARBA00012118"/>
    </source>
</evidence>
<evidence type="ECO:0000313" key="9">
    <source>
        <dbReference type="EMBL" id="CDP20267.1"/>
    </source>
</evidence>
<dbReference type="AlphaFoldDB" id="A0A068VI41"/>
<evidence type="ECO:0000256" key="7">
    <source>
        <dbReference type="ARBA" id="ARBA00022840"/>
    </source>
</evidence>
<keyword evidence="5" id="KW-0547">Nucleotide-binding</keyword>
<dbReference type="Gramene" id="CDP20267">
    <property type="protein sequence ID" value="CDP20267"/>
    <property type="gene ID" value="GSCOC_T00013633001"/>
</dbReference>
<sequence length="112" mass="11953">MGSPKSPFFPPPSHKKRIFSPKNTNKKSSIFGQATSAAASSSSSGEIHVIVGPMFAGKTSTLLRRIKTESSNGSFQADAREIALQLDKSLKDLCFSGRVVEAVQMLCHAGVQ</sequence>
<name>A0A068VI41_COFCA</name>
<keyword evidence="10" id="KW-1185">Reference proteome</keyword>
<accession>A0A068VI41</accession>
<evidence type="ECO:0000256" key="3">
    <source>
        <dbReference type="ARBA" id="ARBA00022634"/>
    </source>
</evidence>
<dbReference type="SUPFAM" id="SSF52540">
    <property type="entry name" value="P-loop containing nucleoside triphosphate hydrolases"/>
    <property type="match status" value="1"/>
</dbReference>
<dbReference type="PhylomeDB" id="A0A068VI41"/>
<evidence type="ECO:0000256" key="8">
    <source>
        <dbReference type="SAM" id="MobiDB-lite"/>
    </source>
</evidence>
<keyword evidence="6" id="KW-0418">Kinase</keyword>
<reference evidence="10" key="1">
    <citation type="journal article" date="2014" name="Science">
        <title>The coffee genome provides insight into the convergent evolution of caffeine biosynthesis.</title>
        <authorList>
            <person name="Denoeud F."/>
            <person name="Carretero-Paulet L."/>
            <person name="Dereeper A."/>
            <person name="Droc G."/>
            <person name="Guyot R."/>
            <person name="Pietrella M."/>
            <person name="Zheng C."/>
            <person name="Alberti A."/>
            <person name="Anthony F."/>
            <person name="Aprea G."/>
            <person name="Aury J.M."/>
            <person name="Bento P."/>
            <person name="Bernard M."/>
            <person name="Bocs S."/>
            <person name="Campa C."/>
            <person name="Cenci A."/>
            <person name="Combes M.C."/>
            <person name="Crouzillat D."/>
            <person name="Da Silva C."/>
            <person name="Daddiego L."/>
            <person name="De Bellis F."/>
            <person name="Dussert S."/>
            <person name="Garsmeur O."/>
            <person name="Gayraud T."/>
            <person name="Guignon V."/>
            <person name="Jahn K."/>
            <person name="Jamilloux V."/>
            <person name="Joet T."/>
            <person name="Labadie K."/>
            <person name="Lan T."/>
            <person name="Leclercq J."/>
            <person name="Lepelley M."/>
            <person name="Leroy T."/>
            <person name="Li L.T."/>
            <person name="Librado P."/>
            <person name="Lopez L."/>
            <person name="Munoz A."/>
            <person name="Noel B."/>
            <person name="Pallavicini A."/>
            <person name="Perrotta G."/>
            <person name="Poncet V."/>
            <person name="Pot D."/>
            <person name="Priyono X."/>
            <person name="Rigoreau M."/>
            <person name="Rouard M."/>
            <person name="Rozas J."/>
            <person name="Tranchant-Dubreuil C."/>
            <person name="VanBuren R."/>
            <person name="Zhang Q."/>
            <person name="Andrade A.C."/>
            <person name="Argout X."/>
            <person name="Bertrand B."/>
            <person name="de Kochko A."/>
            <person name="Graziosi G."/>
            <person name="Henry R.J."/>
            <person name="Jayarama X."/>
            <person name="Ming R."/>
            <person name="Nagai C."/>
            <person name="Rounsley S."/>
            <person name="Sankoff D."/>
            <person name="Giuliano G."/>
            <person name="Albert V.A."/>
            <person name="Wincker P."/>
            <person name="Lashermes P."/>
        </authorList>
    </citation>
    <scope>NUCLEOTIDE SEQUENCE [LARGE SCALE GENOMIC DNA]</scope>
    <source>
        <strain evidence="10">cv. DH200-94</strain>
    </source>
</reference>
<dbReference type="InterPro" id="IPR027417">
    <property type="entry name" value="P-loop_NTPase"/>
</dbReference>
<evidence type="ECO:0000256" key="5">
    <source>
        <dbReference type="ARBA" id="ARBA00022741"/>
    </source>
</evidence>
<protein>
    <recommendedName>
        <fullName evidence="2">thymidine kinase</fullName>
        <ecNumber evidence="2">2.7.1.21</ecNumber>
    </recommendedName>
</protein>
<dbReference type="Pfam" id="PF00265">
    <property type="entry name" value="TK"/>
    <property type="match status" value="1"/>
</dbReference>
<evidence type="ECO:0000313" key="10">
    <source>
        <dbReference type="Proteomes" id="UP000295252"/>
    </source>
</evidence>
<dbReference type="EMBL" id="HG740147">
    <property type="protein sequence ID" value="CDP20267.1"/>
    <property type="molecule type" value="Genomic_DNA"/>
</dbReference>
<dbReference type="GO" id="GO:0004797">
    <property type="term" value="F:thymidine kinase activity"/>
    <property type="evidence" value="ECO:0007669"/>
    <property type="project" value="UniProtKB-EC"/>
</dbReference>
<keyword evidence="4" id="KW-0808">Transferase</keyword>
<keyword evidence="3" id="KW-0237">DNA synthesis</keyword>
<gene>
    <name evidence="9" type="ORF">GSCOC_T00013633001</name>
</gene>
<feature type="non-terminal residue" evidence="9">
    <location>
        <position position="112"/>
    </location>
</feature>
<dbReference type="InterPro" id="IPR001267">
    <property type="entry name" value="Thymidine_kinase"/>
</dbReference>
<dbReference type="Proteomes" id="UP000295252">
    <property type="component" value="Unassembled WGS sequence"/>
</dbReference>
<dbReference type="InParanoid" id="A0A068VI41"/>
<evidence type="ECO:0000256" key="4">
    <source>
        <dbReference type="ARBA" id="ARBA00022679"/>
    </source>
</evidence>
<evidence type="ECO:0000256" key="1">
    <source>
        <dbReference type="ARBA" id="ARBA00007587"/>
    </source>
</evidence>
<dbReference type="GO" id="GO:0071897">
    <property type="term" value="P:DNA biosynthetic process"/>
    <property type="evidence" value="ECO:0007669"/>
    <property type="project" value="UniProtKB-KW"/>
</dbReference>
<organism evidence="9 10">
    <name type="scientific">Coffea canephora</name>
    <name type="common">Robusta coffee</name>
    <dbReference type="NCBI Taxonomy" id="49390"/>
    <lineage>
        <taxon>Eukaryota</taxon>
        <taxon>Viridiplantae</taxon>
        <taxon>Streptophyta</taxon>
        <taxon>Embryophyta</taxon>
        <taxon>Tracheophyta</taxon>
        <taxon>Spermatophyta</taxon>
        <taxon>Magnoliopsida</taxon>
        <taxon>eudicotyledons</taxon>
        <taxon>Gunneridae</taxon>
        <taxon>Pentapetalae</taxon>
        <taxon>asterids</taxon>
        <taxon>lamiids</taxon>
        <taxon>Gentianales</taxon>
        <taxon>Rubiaceae</taxon>
        <taxon>Ixoroideae</taxon>
        <taxon>Gardenieae complex</taxon>
        <taxon>Bertiereae - Coffeeae clade</taxon>
        <taxon>Coffeeae</taxon>
        <taxon>Coffea</taxon>
    </lineage>
</organism>
<comment type="similarity">
    <text evidence="1">Belongs to the thymidine kinase family.</text>
</comment>
<dbReference type="EC" id="2.7.1.21" evidence="2"/>
<dbReference type="GO" id="GO:0005524">
    <property type="term" value="F:ATP binding"/>
    <property type="evidence" value="ECO:0007669"/>
    <property type="project" value="UniProtKB-KW"/>
</dbReference>
<feature type="region of interest" description="Disordered" evidence="8">
    <location>
        <begin position="1"/>
        <end position="25"/>
    </location>
</feature>
<dbReference type="Gene3D" id="3.40.50.300">
    <property type="entry name" value="P-loop containing nucleotide triphosphate hydrolases"/>
    <property type="match status" value="1"/>
</dbReference>
<dbReference type="STRING" id="49390.A0A068VI41"/>